<sequence length="285" mass="29734">MTEQHETPGGVSGRALQKDIPQATVARLATYLRVLAVLADEGTAIVSSEELAVAAGVGSAKLRKDLSFLGPNGVRGVGYDVIKLRDRIEDVLGLSEGHRVVLVGAGNLGRALIGYGGFRRRGFSMVGIFDNDPAVIGTTVSGLPIRDVAELPRAIGLLEPTIAVITVPDAAAQGVCDLLVEAGMQSILSFSPVALDAPDAVEVRRVDLAVEMQLLSFERARNAELEAAESEVAAGETVGADTVRAAADAALERTVHTAERGTRRVTPIQTSHAAMEPTKGSVVTP</sequence>
<evidence type="ECO:0000259" key="8">
    <source>
        <dbReference type="SMART" id="SM00881"/>
    </source>
</evidence>
<evidence type="ECO:0000313" key="10">
    <source>
        <dbReference type="EMBL" id="SUA73691.1"/>
    </source>
</evidence>
<keyword evidence="2 7" id="KW-0678">Repressor</keyword>
<dbReference type="KEGG" id="nod:FOH10_34575"/>
<evidence type="ECO:0000256" key="7">
    <source>
        <dbReference type="HAMAP-Rule" id="MF_01131"/>
    </source>
</evidence>
<feature type="domain" description="CoA-binding" evidence="8">
    <location>
        <begin position="93"/>
        <end position="194"/>
    </location>
</feature>
<dbReference type="InterPro" id="IPR036291">
    <property type="entry name" value="NAD(P)-bd_dom_sf"/>
</dbReference>
<dbReference type="NCBIfam" id="NF003994">
    <property type="entry name" value="PRK05472.2-3"/>
    <property type="match status" value="1"/>
</dbReference>
<dbReference type="OrthoDB" id="9784760at2"/>
<dbReference type="InterPro" id="IPR058236">
    <property type="entry name" value="Rex_actinobacterial-type"/>
</dbReference>
<dbReference type="PANTHER" id="PTHR35786:SF1">
    <property type="entry name" value="REDOX-SENSING TRANSCRIPTIONAL REPRESSOR REX 1"/>
    <property type="match status" value="1"/>
</dbReference>
<keyword evidence="11" id="KW-1185">Reference proteome</keyword>
<dbReference type="PANTHER" id="PTHR35786">
    <property type="entry name" value="REDOX-SENSING TRANSCRIPTIONAL REPRESSOR REX"/>
    <property type="match status" value="1"/>
</dbReference>
<comment type="similarity">
    <text evidence="7">Belongs to the transcriptional regulatory Rex family.</text>
</comment>
<dbReference type="SUPFAM" id="SSF51735">
    <property type="entry name" value="NAD(P)-binding Rossmann-fold domains"/>
    <property type="match status" value="1"/>
</dbReference>
<dbReference type="NCBIfam" id="NF003996">
    <property type="entry name" value="PRK05472.2-5"/>
    <property type="match status" value="1"/>
</dbReference>
<dbReference type="NCBIfam" id="NF003992">
    <property type="entry name" value="PRK05472.2-1"/>
    <property type="match status" value="1"/>
</dbReference>
<dbReference type="SMART" id="SM00881">
    <property type="entry name" value="CoA_binding"/>
    <property type="match status" value="1"/>
</dbReference>
<dbReference type="STRING" id="1406858.GCA_000710895_05574"/>
<evidence type="ECO:0000256" key="3">
    <source>
        <dbReference type="ARBA" id="ARBA00023015"/>
    </source>
</evidence>
<dbReference type="InterPro" id="IPR022876">
    <property type="entry name" value="Tscrpt_rep_Rex"/>
</dbReference>
<reference evidence="10 11" key="1">
    <citation type="submission" date="2018-06" db="EMBL/GenBank/DDBJ databases">
        <authorList>
            <consortium name="Pathogen Informatics"/>
            <person name="Doyle S."/>
        </authorList>
    </citation>
    <scope>NUCLEOTIDE SEQUENCE [LARGE SCALE GENOMIC DNA]</scope>
    <source>
        <strain evidence="10 11">NCTC1934</strain>
    </source>
</reference>
<evidence type="ECO:0000256" key="5">
    <source>
        <dbReference type="ARBA" id="ARBA00023125"/>
    </source>
</evidence>
<keyword evidence="3 7" id="KW-0805">Transcription regulation</keyword>
<keyword evidence="4 7" id="KW-0520">NAD</keyword>
<dbReference type="Pfam" id="PF06971">
    <property type="entry name" value="Put_DNA-bind_N"/>
    <property type="match status" value="1"/>
</dbReference>
<evidence type="ECO:0000256" key="4">
    <source>
        <dbReference type="ARBA" id="ARBA00023027"/>
    </source>
</evidence>
<keyword evidence="6 7" id="KW-0804">Transcription</keyword>
<keyword evidence="1 7" id="KW-0963">Cytoplasm</keyword>
<dbReference type="HAMAP" id="MF_01131">
    <property type="entry name" value="Rex"/>
    <property type="match status" value="1"/>
</dbReference>
<dbReference type="SUPFAM" id="SSF46785">
    <property type="entry name" value="Winged helix' DNA-binding domain"/>
    <property type="match status" value="1"/>
</dbReference>
<dbReference type="NCBIfam" id="NF003993">
    <property type="entry name" value="PRK05472.2-2"/>
    <property type="match status" value="1"/>
</dbReference>
<feature type="binding site" evidence="7">
    <location>
        <begin position="104"/>
        <end position="109"/>
    </location>
    <ligand>
        <name>NAD(+)</name>
        <dbReference type="ChEBI" id="CHEBI:57540"/>
    </ligand>
</feature>
<dbReference type="InterPro" id="IPR036388">
    <property type="entry name" value="WH-like_DNA-bd_sf"/>
</dbReference>
<comment type="subunit">
    <text evidence="7">Homodimer.</text>
</comment>
<dbReference type="EMBL" id="UGRY01000002">
    <property type="protein sequence ID" value="SUA73691.1"/>
    <property type="molecule type" value="Genomic_DNA"/>
</dbReference>
<dbReference type="EMBL" id="CP041695">
    <property type="protein sequence ID" value="QDP83084.1"/>
    <property type="molecule type" value="Genomic_DNA"/>
</dbReference>
<evidence type="ECO:0000256" key="6">
    <source>
        <dbReference type="ARBA" id="ARBA00023163"/>
    </source>
</evidence>
<protein>
    <recommendedName>
        <fullName evidence="7">Redox-sensing transcriptional repressor Rex</fullName>
    </recommendedName>
</protein>
<gene>
    <name evidence="7 10" type="primary">rex</name>
    <name evidence="9" type="ORF">FOH10_34575</name>
    <name evidence="10" type="ORF">NCTC1934_01138</name>
</gene>
<feature type="DNA-binding region" description="H-T-H motif" evidence="7">
    <location>
        <begin position="30"/>
        <end position="69"/>
    </location>
</feature>
<dbReference type="GeneID" id="80337479"/>
<reference evidence="9 12" key="2">
    <citation type="submission" date="2019-07" db="EMBL/GenBank/DDBJ databases">
        <title>Complete Genome Sequence and Methylome Analysis of Nocardia otitidis-caviarum NEB252.</title>
        <authorList>
            <person name="Fomenkov A."/>
            <person name="Anton B.P."/>
            <person name="Vincze T."/>
            <person name="Roberts R.J."/>
        </authorList>
    </citation>
    <scope>NUCLEOTIDE SEQUENCE [LARGE SCALE GENOMIC DNA]</scope>
    <source>
        <strain evidence="9 12">NEB252</strain>
    </source>
</reference>
<dbReference type="RefSeq" id="WP_029926077.1">
    <property type="nucleotide sequence ID" value="NZ_CP041695.1"/>
</dbReference>
<dbReference type="Proteomes" id="UP000255467">
    <property type="component" value="Unassembled WGS sequence"/>
</dbReference>
<name>A0A378YB01_9NOCA</name>
<keyword evidence="5 7" id="KW-0238">DNA-binding</keyword>
<accession>A0A378YB01</accession>
<dbReference type="AlphaFoldDB" id="A0A378YB01"/>
<dbReference type="InterPro" id="IPR036390">
    <property type="entry name" value="WH_DNA-bd_sf"/>
</dbReference>
<dbReference type="GO" id="GO:0051775">
    <property type="term" value="P:response to redox state"/>
    <property type="evidence" value="ECO:0007669"/>
    <property type="project" value="InterPro"/>
</dbReference>
<organism evidence="10 11">
    <name type="scientific">Nocardia otitidiscaviarum</name>
    <dbReference type="NCBI Taxonomy" id="1823"/>
    <lineage>
        <taxon>Bacteria</taxon>
        <taxon>Bacillati</taxon>
        <taxon>Actinomycetota</taxon>
        <taxon>Actinomycetes</taxon>
        <taxon>Mycobacteriales</taxon>
        <taxon>Nocardiaceae</taxon>
        <taxon>Nocardia</taxon>
    </lineage>
</organism>
<comment type="function">
    <text evidence="7">Modulates transcription in response to changes in cellular NADH/NAD(+) redox state.</text>
</comment>
<comment type="subcellular location">
    <subcellularLocation>
        <location evidence="7">Cytoplasm</location>
    </subcellularLocation>
</comment>
<dbReference type="GO" id="GO:0005737">
    <property type="term" value="C:cytoplasm"/>
    <property type="evidence" value="ECO:0007669"/>
    <property type="project" value="UniProtKB-SubCell"/>
</dbReference>
<evidence type="ECO:0000313" key="11">
    <source>
        <dbReference type="Proteomes" id="UP000255467"/>
    </source>
</evidence>
<proteinExistence type="inferred from homology"/>
<dbReference type="NCBIfam" id="NF003995">
    <property type="entry name" value="PRK05472.2-4"/>
    <property type="match status" value="1"/>
</dbReference>
<dbReference type="Gene3D" id="1.10.10.10">
    <property type="entry name" value="Winged helix-like DNA-binding domain superfamily/Winged helix DNA-binding domain"/>
    <property type="match status" value="1"/>
</dbReference>
<dbReference type="Proteomes" id="UP000317039">
    <property type="component" value="Chromosome"/>
</dbReference>
<evidence type="ECO:0000313" key="9">
    <source>
        <dbReference type="EMBL" id="QDP83084.1"/>
    </source>
</evidence>
<dbReference type="GO" id="GO:0003700">
    <property type="term" value="F:DNA-binding transcription factor activity"/>
    <property type="evidence" value="ECO:0007669"/>
    <property type="project" value="UniProtKB-UniRule"/>
</dbReference>
<dbReference type="Gene3D" id="3.40.50.720">
    <property type="entry name" value="NAD(P)-binding Rossmann-like Domain"/>
    <property type="match status" value="1"/>
</dbReference>
<evidence type="ECO:0000256" key="2">
    <source>
        <dbReference type="ARBA" id="ARBA00022491"/>
    </source>
</evidence>
<dbReference type="GO" id="GO:0003677">
    <property type="term" value="F:DNA binding"/>
    <property type="evidence" value="ECO:0007669"/>
    <property type="project" value="UniProtKB-UniRule"/>
</dbReference>
<dbReference type="GO" id="GO:0045892">
    <property type="term" value="P:negative regulation of DNA-templated transcription"/>
    <property type="evidence" value="ECO:0007669"/>
    <property type="project" value="InterPro"/>
</dbReference>
<dbReference type="InterPro" id="IPR009718">
    <property type="entry name" value="Rex_DNA-bd_C_dom"/>
</dbReference>
<evidence type="ECO:0000313" key="12">
    <source>
        <dbReference type="Proteomes" id="UP000317039"/>
    </source>
</evidence>
<dbReference type="InterPro" id="IPR003781">
    <property type="entry name" value="CoA-bd"/>
</dbReference>
<evidence type="ECO:0000256" key="1">
    <source>
        <dbReference type="ARBA" id="ARBA00022490"/>
    </source>
</evidence>
<dbReference type="Pfam" id="PF02629">
    <property type="entry name" value="CoA_binding"/>
    <property type="match status" value="1"/>
</dbReference>